<organism evidence="1 2">
    <name type="scientific">Stratiformator vulcanicus</name>
    <dbReference type="NCBI Taxonomy" id="2527980"/>
    <lineage>
        <taxon>Bacteria</taxon>
        <taxon>Pseudomonadati</taxon>
        <taxon>Planctomycetota</taxon>
        <taxon>Planctomycetia</taxon>
        <taxon>Planctomycetales</taxon>
        <taxon>Planctomycetaceae</taxon>
        <taxon>Stratiformator</taxon>
    </lineage>
</organism>
<accession>A0A517R260</accession>
<dbReference type="OrthoDB" id="291953at2"/>
<evidence type="ECO:0008006" key="3">
    <source>
        <dbReference type="Google" id="ProtNLM"/>
    </source>
</evidence>
<dbReference type="KEGG" id="svp:Pan189_23590"/>
<protein>
    <recommendedName>
        <fullName evidence="3">Response regulatory domain-containing protein</fullName>
    </recommendedName>
</protein>
<keyword evidence="2" id="KW-1185">Reference proteome</keyword>
<sequence>MSEPSVDHAPRGFIAVSLSDDLFLGPVIRSACDSAGGELRSMATRAFPETQFDFDVLIADLQSVSAHLNDVLERAHQANALTIGYAPHVRGDLFQAARGAGFDHVLPKSKLQSELPKLLRLVEPPSK</sequence>
<proteinExistence type="predicted"/>
<dbReference type="Proteomes" id="UP000317318">
    <property type="component" value="Chromosome"/>
</dbReference>
<dbReference type="RefSeq" id="WP_145364044.1">
    <property type="nucleotide sequence ID" value="NZ_CP036268.1"/>
</dbReference>
<reference evidence="1 2" key="1">
    <citation type="submission" date="2019-02" db="EMBL/GenBank/DDBJ databases">
        <title>Deep-cultivation of Planctomycetes and their phenomic and genomic characterization uncovers novel biology.</title>
        <authorList>
            <person name="Wiegand S."/>
            <person name="Jogler M."/>
            <person name="Boedeker C."/>
            <person name="Pinto D."/>
            <person name="Vollmers J."/>
            <person name="Rivas-Marin E."/>
            <person name="Kohn T."/>
            <person name="Peeters S.H."/>
            <person name="Heuer A."/>
            <person name="Rast P."/>
            <person name="Oberbeckmann S."/>
            <person name="Bunk B."/>
            <person name="Jeske O."/>
            <person name="Meyerdierks A."/>
            <person name="Storesund J.E."/>
            <person name="Kallscheuer N."/>
            <person name="Luecker S."/>
            <person name="Lage O.M."/>
            <person name="Pohl T."/>
            <person name="Merkel B.J."/>
            <person name="Hornburger P."/>
            <person name="Mueller R.-W."/>
            <person name="Bruemmer F."/>
            <person name="Labrenz M."/>
            <person name="Spormann A.M."/>
            <person name="Op den Camp H."/>
            <person name="Overmann J."/>
            <person name="Amann R."/>
            <person name="Jetten M.S.M."/>
            <person name="Mascher T."/>
            <person name="Medema M.H."/>
            <person name="Devos D.P."/>
            <person name="Kaster A.-K."/>
            <person name="Ovreas L."/>
            <person name="Rohde M."/>
            <person name="Galperin M.Y."/>
            <person name="Jogler C."/>
        </authorList>
    </citation>
    <scope>NUCLEOTIDE SEQUENCE [LARGE SCALE GENOMIC DNA]</scope>
    <source>
        <strain evidence="1 2">Pan189</strain>
    </source>
</reference>
<name>A0A517R260_9PLAN</name>
<evidence type="ECO:0000313" key="2">
    <source>
        <dbReference type="Proteomes" id="UP000317318"/>
    </source>
</evidence>
<gene>
    <name evidence="1" type="ORF">Pan189_23590</name>
</gene>
<dbReference type="AlphaFoldDB" id="A0A517R260"/>
<dbReference type="EMBL" id="CP036268">
    <property type="protein sequence ID" value="QDT37975.1"/>
    <property type="molecule type" value="Genomic_DNA"/>
</dbReference>
<evidence type="ECO:0000313" key="1">
    <source>
        <dbReference type="EMBL" id="QDT37975.1"/>
    </source>
</evidence>